<keyword evidence="4" id="KW-1185">Reference proteome</keyword>
<dbReference type="Proteomes" id="UP001595900">
    <property type="component" value="Unassembled WGS sequence"/>
</dbReference>
<protein>
    <submittedName>
        <fullName evidence="3">IS3 family transposase</fullName>
    </submittedName>
</protein>
<proteinExistence type="predicted"/>
<dbReference type="SUPFAM" id="SSF53098">
    <property type="entry name" value="Ribonuclease H-like"/>
    <property type="match status" value="1"/>
</dbReference>
<comment type="caution">
    <text evidence="3">The sequence shown here is derived from an EMBL/GenBank/DDBJ whole genome shotgun (WGS) entry which is preliminary data.</text>
</comment>
<evidence type="ECO:0000256" key="1">
    <source>
        <dbReference type="ARBA" id="ARBA00002286"/>
    </source>
</evidence>
<organism evidence="3 4">
    <name type="scientific">Gryllotalpicola reticulitermitis</name>
    <dbReference type="NCBI Taxonomy" id="1184153"/>
    <lineage>
        <taxon>Bacteria</taxon>
        <taxon>Bacillati</taxon>
        <taxon>Actinomycetota</taxon>
        <taxon>Actinomycetes</taxon>
        <taxon>Micrococcales</taxon>
        <taxon>Microbacteriaceae</taxon>
        <taxon>Gryllotalpicola</taxon>
    </lineage>
</organism>
<reference evidence="4" key="1">
    <citation type="journal article" date="2019" name="Int. J. Syst. Evol. Microbiol.">
        <title>The Global Catalogue of Microorganisms (GCM) 10K type strain sequencing project: providing services to taxonomists for standard genome sequencing and annotation.</title>
        <authorList>
            <consortium name="The Broad Institute Genomics Platform"/>
            <consortium name="The Broad Institute Genome Sequencing Center for Infectious Disease"/>
            <person name="Wu L."/>
            <person name="Ma J."/>
        </authorList>
    </citation>
    <scope>NUCLEOTIDE SEQUENCE [LARGE SCALE GENOMIC DNA]</scope>
    <source>
        <strain evidence="4">CGMCC 1.10363</strain>
    </source>
</reference>
<dbReference type="InterPro" id="IPR001584">
    <property type="entry name" value="Integrase_cat-core"/>
</dbReference>
<dbReference type="PANTHER" id="PTHR46889:SF4">
    <property type="entry name" value="TRANSPOSASE INSO FOR INSERTION SEQUENCE ELEMENT IS911B-RELATED"/>
    <property type="match status" value="1"/>
</dbReference>
<accession>A0ABV8QAI8</accession>
<gene>
    <name evidence="3" type="ORF">ACFOYW_18460</name>
</gene>
<dbReference type="Pfam" id="PF13276">
    <property type="entry name" value="HTH_21"/>
    <property type="match status" value="1"/>
</dbReference>
<dbReference type="Gene3D" id="3.30.420.10">
    <property type="entry name" value="Ribonuclease H-like superfamily/Ribonuclease H"/>
    <property type="match status" value="1"/>
</dbReference>
<comment type="function">
    <text evidence="1">Involved in the transposition of the insertion sequence.</text>
</comment>
<dbReference type="NCBIfam" id="NF033516">
    <property type="entry name" value="transpos_IS3"/>
    <property type="match status" value="1"/>
</dbReference>
<dbReference type="EMBL" id="JBHSCN010000023">
    <property type="protein sequence ID" value="MFC4245356.1"/>
    <property type="molecule type" value="Genomic_DNA"/>
</dbReference>
<dbReference type="InterPro" id="IPR025948">
    <property type="entry name" value="HTH-like_dom"/>
</dbReference>
<evidence type="ECO:0000313" key="3">
    <source>
        <dbReference type="EMBL" id="MFC4245356.1"/>
    </source>
</evidence>
<evidence type="ECO:0000259" key="2">
    <source>
        <dbReference type="PROSITE" id="PS50994"/>
    </source>
</evidence>
<dbReference type="PANTHER" id="PTHR46889">
    <property type="entry name" value="TRANSPOSASE INSF FOR INSERTION SEQUENCE IS3B-RELATED"/>
    <property type="match status" value="1"/>
</dbReference>
<dbReference type="InterPro" id="IPR036397">
    <property type="entry name" value="RNaseH_sf"/>
</dbReference>
<name>A0ABV8QAI8_9MICO</name>
<sequence>MREASERIRLLEQENGVLRRAAASLSEANRPEKYSSRSSERWPRPVPRSGVRVAVALRILGLSRQDYHQWLADPVSQRDFDDACLIDKLYDIQADDPTLGYRFLTDELDLQHGIHVGENRVHRLCRVAVTTASHHKKRSKAGSTGAAPHDDLLAVVDEHGVIRHEFLADGANRVWLWDISEHPTREGKLYISAIKDVWSNRIVGYSMAIRMKSSLAGAAMRNAIAPRGPIGTVCRCDRGDQFRAKRTQRLLANNGLIGSMGRSYGAGDNATMESFSPCCR</sequence>
<feature type="domain" description="Integrase catalytic" evidence="2">
    <location>
        <begin position="167"/>
        <end position="280"/>
    </location>
</feature>
<dbReference type="InterPro" id="IPR012337">
    <property type="entry name" value="RNaseH-like_sf"/>
</dbReference>
<dbReference type="PROSITE" id="PS50994">
    <property type="entry name" value="INTEGRASE"/>
    <property type="match status" value="1"/>
</dbReference>
<evidence type="ECO:0000313" key="4">
    <source>
        <dbReference type="Proteomes" id="UP001595900"/>
    </source>
</evidence>
<dbReference type="InterPro" id="IPR050900">
    <property type="entry name" value="Transposase_IS3/IS150/IS904"/>
</dbReference>
<dbReference type="InterPro" id="IPR048020">
    <property type="entry name" value="Transpos_IS3"/>
</dbReference>
<dbReference type="RefSeq" id="WP_390232529.1">
    <property type="nucleotide sequence ID" value="NZ_JBHSCN010000023.1"/>
</dbReference>
<dbReference type="Pfam" id="PF00665">
    <property type="entry name" value="rve"/>
    <property type="match status" value="1"/>
</dbReference>